<reference evidence="3" key="2">
    <citation type="journal article" date="2017" name="Nat. Plants">
        <title>The Aegilops tauschii genome reveals multiple impacts of transposons.</title>
        <authorList>
            <person name="Zhao G."/>
            <person name="Zou C."/>
            <person name="Li K."/>
            <person name="Wang K."/>
            <person name="Li T."/>
            <person name="Gao L."/>
            <person name="Zhang X."/>
            <person name="Wang H."/>
            <person name="Yang Z."/>
            <person name="Liu X."/>
            <person name="Jiang W."/>
            <person name="Mao L."/>
            <person name="Kong X."/>
            <person name="Jiao Y."/>
            <person name="Jia J."/>
        </authorList>
    </citation>
    <scope>NUCLEOTIDE SEQUENCE [LARGE SCALE GENOMIC DNA]</scope>
    <source>
        <strain evidence="3">cv. AL8/78</strain>
    </source>
</reference>
<reference evidence="3" key="1">
    <citation type="journal article" date="2014" name="Science">
        <title>Ancient hybridizations among the ancestral genomes of bread wheat.</title>
        <authorList>
            <consortium name="International Wheat Genome Sequencing Consortium,"/>
            <person name="Marcussen T."/>
            <person name="Sandve S.R."/>
            <person name="Heier L."/>
            <person name="Spannagl M."/>
            <person name="Pfeifer M."/>
            <person name="Jakobsen K.S."/>
            <person name="Wulff B.B."/>
            <person name="Steuernagel B."/>
            <person name="Mayer K.F."/>
            <person name="Olsen O.A."/>
        </authorList>
    </citation>
    <scope>NUCLEOTIDE SEQUENCE [LARGE SCALE GENOMIC DNA]</scope>
    <source>
        <strain evidence="3">cv. AL8/78</strain>
    </source>
</reference>
<organism evidence="2 3">
    <name type="scientific">Aegilops tauschii subsp. strangulata</name>
    <name type="common">Goatgrass</name>
    <dbReference type="NCBI Taxonomy" id="200361"/>
    <lineage>
        <taxon>Eukaryota</taxon>
        <taxon>Viridiplantae</taxon>
        <taxon>Streptophyta</taxon>
        <taxon>Embryophyta</taxon>
        <taxon>Tracheophyta</taxon>
        <taxon>Spermatophyta</taxon>
        <taxon>Magnoliopsida</taxon>
        <taxon>Liliopsida</taxon>
        <taxon>Poales</taxon>
        <taxon>Poaceae</taxon>
        <taxon>BOP clade</taxon>
        <taxon>Pooideae</taxon>
        <taxon>Triticodae</taxon>
        <taxon>Triticeae</taxon>
        <taxon>Triticinae</taxon>
        <taxon>Aegilops</taxon>
    </lineage>
</organism>
<dbReference type="Proteomes" id="UP000015105">
    <property type="component" value="Chromosome 6D"/>
</dbReference>
<evidence type="ECO:0000313" key="2">
    <source>
        <dbReference type="EnsemblPlants" id="AET6Gv20889800.17"/>
    </source>
</evidence>
<feature type="compositionally biased region" description="Low complexity" evidence="1">
    <location>
        <begin position="24"/>
        <end position="38"/>
    </location>
</feature>
<name>A0A453PWX0_AEGTS</name>
<feature type="region of interest" description="Disordered" evidence="1">
    <location>
        <begin position="58"/>
        <end position="97"/>
    </location>
</feature>
<reference evidence="2" key="5">
    <citation type="journal article" date="2021" name="G3 (Bethesda)">
        <title>Aegilops tauschii genome assembly Aet v5.0 features greater sequence contiguity and improved annotation.</title>
        <authorList>
            <person name="Wang L."/>
            <person name="Zhu T."/>
            <person name="Rodriguez J.C."/>
            <person name="Deal K.R."/>
            <person name="Dubcovsky J."/>
            <person name="McGuire P.E."/>
            <person name="Lux T."/>
            <person name="Spannagl M."/>
            <person name="Mayer K.F.X."/>
            <person name="Baldrich P."/>
            <person name="Meyers B.C."/>
            <person name="Huo N."/>
            <person name="Gu Y.Q."/>
            <person name="Zhou H."/>
            <person name="Devos K.M."/>
            <person name="Bennetzen J.L."/>
            <person name="Unver T."/>
            <person name="Budak H."/>
            <person name="Gulick P.J."/>
            <person name="Galiba G."/>
            <person name="Kalapos B."/>
            <person name="Nelson D.R."/>
            <person name="Li P."/>
            <person name="You F.M."/>
            <person name="Luo M.C."/>
            <person name="Dvorak J."/>
        </authorList>
    </citation>
    <scope>NUCLEOTIDE SEQUENCE [LARGE SCALE GENOMIC DNA]</scope>
    <source>
        <strain evidence="2">cv. AL8/78</strain>
    </source>
</reference>
<protein>
    <submittedName>
        <fullName evidence="2">Uncharacterized protein</fullName>
    </submittedName>
</protein>
<keyword evidence="3" id="KW-1185">Reference proteome</keyword>
<evidence type="ECO:0000256" key="1">
    <source>
        <dbReference type="SAM" id="MobiDB-lite"/>
    </source>
</evidence>
<feature type="region of interest" description="Disordered" evidence="1">
    <location>
        <begin position="1"/>
        <end position="38"/>
    </location>
</feature>
<accession>A0A453PWX0</accession>
<evidence type="ECO:0000313" key="3">
    <source>
        <dbReference type="Proteomes" id="UP000015105"/>
    </source>
</evidence>
<reference evidence="2" key="4">
    <citation type="submission" date="2019-03" db="UniProtKB">
        <authorList>
            <consortium name="EnsemblPlants"/>
        </authorList>
    </citation>
    <scope>IDENTIFICATION</scope>
</reference>
<feature type="compositionally biased region" description="Polar residues" evidence="1">
    <location>
        <begin position="62"/>
        <end position="78"/>
    </location>
</feature>
<proteinExistence type="predicted"/>
<dbReference type="EnsemblPlants" id="AET6Gv20889800.17">
    <property type="protein sequence ID" value="AET6Gv20889800.17"/>
    <property type="gene ID" value="AET6Gv20889800"/>
</dbReference>
<dbReference type="AlphaFoldDB" id="A0A453PWX0"/>
<reference evidence="2" key="3">
    <citation type="journal article" date="2017" name="Nature">
        <title>Genome sequence of the progenitor of the wheat D genome Aegilops tauschii.</title>
        <authorList>
            <person name="Luo M.C."/>
            <person name="Gu Y.Q."/>
            <person name="Puiu D."/>
            <person name="Wang H."/>
            <person name="Twardziok S.O."/>
            <person name="Deal K.R."/>
            <person name="Huo N."/>
            <person name="Zhu T."/>
            <person name="Wang L."/>
            <person name="Wang Y."/>
            <person name="McGuire P.E."/>
            <person name="Liu S."/>
            <person name="Long H."/>
            <person name="Ramasamy R.K."/>
            <person name="Rodriguez J.C."/>
            <person name="Van S.L."/>
            <person name="Yuan L."/>
            <person name="Wang Z."/>
            <person name="Xia Z."/>
            <person name="Xiao L."/>
            <person name="Anderson O.D."/>
            <person name="Ouyang S."/>
            <person name="Liang Y."/>
            <person name="Zimin A.V."/>
            <person name="Pertea G."/>
            <person name="Qi P."/>
            <person name="Bennetzen J.L."/>
            <person name="Dai X."/>
            <person name="Dawson M.W."/>
            <person name="Muller H.G."/>
            <person name="Kugler K."/>
            <person name="Rivarola-Duarte L."/>
            <person name="Spannagl M."/>
            <person name="Mayer K.F.X."/>
            <person name="Lu F.H."/>
            <person name="Bevan M.W."/>
            <person name="Leroy P."/>
            <person name="Li P."/>
            <person name="You F.M."/>
            <person name="Sun Q."/>
            <person name="Liu Z."/>
            <person name="Lyons E."/>
            <person name="Wicker T."/>
            <person name="Salzberg S.L."/>
            <person name="Devos K.M."/>
            <person name="Dvorak J."/>
        </authorList>
    </citation>
    <scope>NUCLEOTIDE SEQUENCE [LARGE SCALE GENOMIC DNA]</scope>
    <source>
        <strain evidence="2">cv. AL8/78</strain>
    </source>
</reference>
<sequence>MQEEEEKKKTQPQILTAREARVPSESASNSPSYRSSATANFLISQSQVRFHAFPRTRHPIQANGSSSALRPVTTTQEGTPGIAGERLQKPPSLALTP</sequence>
<dbReference type="Gramene" id="AET6Gv20889800.17">
    <property type="protein sequence ID" value="AET6Gv20889800.17"/>
    <property type="gene ID" value="AET6Gv20889800"/>
</dbReference>